<sequence length="548" mass="63809">MGGSFFQNRIFILVLPILGALGLIVSLGRVAVDPSLSNVFYNADSLFFSVIYQELFLKSNANFLMILKGWIWTPALYFFPDLAQYFGLRTIYLFLEKGAWEATHLTYSFVQWSLLLFGILYLFKTILKEELEARKISILLTFGYFVGSILFFFKKDLFVFLPGFHGGNLASLSWAWAFYFKWEEEKNTKRFVILTFFVFLFALSDLIFLPYFLIPLLVLHVSKLVQERTFQKTKKIIYFYFPILLGIILARVAYQALKKNPFVFFPGTLVSAKLGHESGPAKLEISNLFRSVFVFARENWIYLFILLAGFAVLYFILRQEKEEEKRKSIELGSLFLSLGILVPGVFLFYGYSLGFTGREGIQEIDRYFGGVLLSSLGMSLLFLQRLVNYKILKYFLGPALLLLVITNSTVAASKGVGIVYSSPKLDCLDQYAKERNWKRGLASFWYVRPMRIFSKEKLEPDDYLYDLMLFYWQNNLSWFERKTPYTFAILDGLDEKKVKETLGEPKEILYCENIKIFSFSEKEPSKSLRFVEENQEKINLWKLSNSRF</sequence>
<keyword evidence="1" id="KW-0812">Transmembrane</keyword>
<feature type="transmembrane region" description="Helical" evidence="1">
    <location>
        <begin position="104"/>
        <end position="123"/>
    </location>
</feature>
<name>A0A4R9G100_9LEPT</name>
<feature type="transmembrane region" description="Helical" evidence="1">
    <location>
        <begin position="135"/>
        <end position="153"/>
    </location>
</feature>
<evidence type="ECO:0000313" key="3">
    <source>
        <dbReference type="Proteomes" id="UP000297453"/>
    </source>
</evidence>
<feature type="transmembrane region" description="Helical" evidence="1">
    <location>
        <begin position="237"/>
        <end position="254"/>
    </location>
</feature>
<dbReference type="Proteomes" id="UP000297453">
    <property type="component" value="Unassembled WGS sequence"/>
</dbReference>
<keyword evidence="1" id="KW-0472">Membrane</keyword>
<feature type="transmembrane region" description="Helical" evidence="1">
    <location>
        <begin position="299"/>
        <end position="317"/>
    </location>
</feature>
<comment type="caution">
    <text evidence="2">The sequence shown here is derived from an EMBL/GenBank/DDBJ whole genome shotgun (WGS) entry which is preliminary data.</text>
</comment>
<feature type="transmembrane region" description="Helical" evidence="1">
    <location>
        <begin position="364"/>
        <end position="383"/>
    </location>
</feature>
<gene>
    <name evidence="2" type="ORF">EHO59_09490</name>
</gene>
<feature type="transmembrane region" description="Helical" evidence="1">
    <location>
        <begin position="12"/>
        <end position="32"/>
    </location>
</feature>
<keyword evidence="1" id="KW-1133">Transmembrane helix</keyword>
<dbReference type="OrthoDB" id="314613at2"/>
<feature type="transmembrane region" description="Helical" evidence="1">
    <location>
        <begin position="329"/>
        <end position="352"/>
    </location>
</feature>
<feature type="transmembrane region" description="Helical" evidence="1">
    <location>
        <begin position="159"/>
        <end position="179"/>
    </location>
</feature>
<protein>
    <recommendedName>
        <fullName evidence="4">Glycosyltransferase RgtA/B/C/D-like domain-containing protein</fullName>
    </recommendedName>
</protein>
<organism evidence="2 3">
    <name type="scientific">Leptospira semungkisensis</name>
    <dbReference type="NCBI Taxonomy" id="2484985"/>
    <lineage>
        <taxon>Bacteria</taxon>
        <taxon>Pseudomonadati</taxon>
        <taxon>Spirochaetota</taxon>
        <taxon>Spirochaetia</taxon>
        <taxon>Leptospirales</taxon>
        <taxon>Leptospiraceae</taxon>
        <taxon>Leptospira</taxon>
    </lineage>
</organism>
<accession>A0A4R9G100</accession>
<evidence type="ECO:0008006" key="4">
    <source>
        <dbReference type="Google" id="ProtNLM"/>
    </source>
</evidence>
<feature type="transmembrane region" description="Helical" evidence="1">
    <location>
        <begin position="395"/>
        <end position="420"/>
    </location>
</feature>
<keyword evidence="3" id="KW-1185">Reference proteome</keyword>
<dbReference type="AlphaFoldDB" id="A0A4R9G100"/>
<evidence type="ECO:0000313" key="2">
    <source>
        <dbReference type="EMBL" id="TGK05062.1"/>
    </source>
</evidence>
<evidence type="ECO:0000256" key="1">
    <source>
        <dbReference type="SAM" id="Phobius"/>
    </source>
</evidence>
<feature type="transmembrane region" description="Helical" evidence="1">
    <location>
        <begin position="191"/>
        <end position="217"/>
    </location>
</feature>
<feature type="transmembrane region" description="Helical" evidence="1">
    <location>
        <begin position="69"/>
        <end position="92"/>
    </location>
</feature>
<dbReference type="RefSeq" id="WP_135587258.1">
    <property type="nucleotide sequence ID" value="NZ_RQEP01000010.1"/>
</dbReference>
<reference evidence="2" key="1">
    <citation type="journal article" date="2019" name="PLoS Negl. Trop. Dis.">
        <title>Revisiting the worldwide diversity of Leptospira species in the environment.</title>
        <authorList>
            <person name="Vincent A.T."/>
            <person name="Schiettekatte O."/>
            <person name="Bourhy P."/>
            <person name="Veyrier F.J."/>
            <person name="Picardeau M."/>
        </authorList>
    </citation>
    <scope>NUCLEOTIDE SEQUENCE [LARGE SCALE GENOMIC DNA]</scope>
    <source>
        <strain evidence="2">SSS9</strain>
    </source>
</reference>
<dbReference type="EMBL" id="RQEP01000010">
    <property type="protein sequence ID" value="TGK05062.1"/>
    <property type="molecule type" value="Genomic_DNA"/>
</dbReference>
<proteinExistence type="predicted"/>